<sequence length="54" mass="6411">MYTTYKGLREYEITLSSGVWYLLAPNSEQAAWTALELSRERNDQLLNVRQTDEW</sequence>
<evidence type="ECO:0000313" key="1">
    <source>
        <dbReference type="EMBL" id="AGF91729.1"/>
    </source>
</evidence>
<name>M1PS02_9CAUD</name>
<organism evidence="1 2">
    <name type="scientific">Synechococcus phage S-CBP4</name>
    <dbReference type="NCBI Taxonomy" id="754059"/>
    <lineage>
        <taxon>Viruses</taxon>
        <taxon>Duplodnaviria</taxon>
        <taxon>Heunggongvirae</taxon>
        <taxon>Uroviricota</taxon>
        <taxon>Caudoviricetes</taxon>
        <taxon>Autographivirales</taxon>
        <taxon>Sechaudvirinae</taxon>
        <taxon>Poseidonvirus</taxon>
        <taxon>Poseidonvirus SCBP4</taxon>
    </lineage>
</organism>
<proteinExistence type="predicted"/>
<evidence type="ECO:0000313" key="2">
    <source>
        <dbReference type="Proteomes" id="UP000297198"/>
    </source>
</evidence>
<keyword evidence="2" id="KW-1185">Reference proteome</keyword>
<protein>
    <submittedName>
        <fullName evidence="1">Uncharacterized protein</fullName>
    </submittedName>
</protein>
<dbReference type="Proteomes" id="UP000297198">
    <property type="component" value="Segment"/>
</dbReference>
<accession>M1PS02</accession>
<gene>
    <name evidence="1" type="ORF">SVPG_00047</name>
</gene>
<reference evidence="1 2" key="1">
    <citation type="submission" date="2010-11" db="EMBL/GenBank/DDBJ databases">
        <title>The Genome Sequence of Synechococcus phage S-CBP4.</title>
        <authorList>
            <consortium name="The Broad Institute Genome Sequencing Platform"/>
            <person name="Henn M.R."/>
            <person name="Chen F."/>
            <person name="Wang K."/>
            <person name="Levin J."/>
            <person name="Malboeuf C."/>
            <person name="Casali M."/>
            <person name="Russ C."/>
            <person name="Lennon N."/>
            <person name="Chapman S.B."/>
            <person name="Erlich R."/>
            <person name="Young S.K."/>
            <person name="Yandava C."/>
            <person name="Zeng Q."/>
            <person name="Alvarado L."/>
            <person name="Anderson S."/>
            <person name="Berlin A."/>
            <person name="Chen Z."/>
            <person name="Freedman E."/>
            <person name="Gellesch M."/>
            <person name="Goldberg J."/>
            <person name="Green L."/>
            <person name="Griggs A."/>
            <person name="Gujja S."/>
            <person name="Heilman E.R."/>
            <person name="Heiman D."/>
            <person name="Hollinger A."/>
            <person name="Howarth C."/>
            <person name="Larson L."/>
            <person name="Mehta T."/>
            <person name="Pearson M."/>
            <person name="Roberts A."/>
            <person name="Ryan E."/>
            <person name="Saif S."/>
            <person name="Shea T."/>
            <person name="Shenoy N."/>
            <person name="Sisk P."/>
            <person name="Stolte C."/>
            <person name="Sykes S."/>
            <person name="White J."/>
            <person name="Haas B."/>
            <person name="Nusbaum C."/>
            <person name="Birren B."/>
        </authorList>
    </citation>
    <scope>NUCLEOTIDE SEQUENCE [LARGE SCALE GENOMIC DNA]</scope>
    <source>
        <strain evidence="1 2">S-CBP4</strain>
    </source>
</reference>
<dbReference type="EMBL" id="HM559717">
    <property type="protein sequence ID" value="AGF91729.1"/>
    <property type="molecule type" value="Genomic_DNA"/>
</dbReference>